<name>A0A1G8LBQ2_9RHOB</name>
<dbReference type="Gene3D" id="1.10.10.10">
    <property type="entry name" value="Winged helix-like DNA-binding domain superfamily/Winged helix DNA-binding domain"/>
    <property type="match status" value="1"/>
</dbReference>
<dbReference type="GO" id="GO:0006351">
    <property type="term" value="P:DNA-templated transcription"/>
    <property type="evidence" value="ECO:0007669"/>
    <property type="project" value="TreeGrafter"/>
</dbReference>
<proteinExistence type="inferred from homology"/>
<evidence type="ECO:0000259" key="5">
    <source>
        <dbReference type="PROSITE" id="PS50931"/>
    </source>
</evidence>
<dbReference type="SUPFAM" id="SSF46785">
    <property type="entry name" value="Winged helix' DNA-binding domain"/>
    <property type="match status" value="1"/>
</dbReference>
<dbReference type="RefSeq" id="WP_093149780.1">
    <property type="nucleotide sequence ID" value="NZ_FNEK01000004.1"/>
</dbReference>
<dbReference type="InterPro" id="IPR058163">
    <property type="entry name" value="LysR-type_TF_proteobact-type"/>
</dbReference>
<dbReference type="Pfam" id="PF00126">
    <property type="entry name" value="HTH_1"/>
    <property type="match status" value="1"/>
</dbReference>
<dbReference type="InterPro" id="IPR036388">
    <property type="entry name" value="WH-like_DNA-bd_sf"/>
</dbReference>
<dbReference type="PANTHER" id="PTHR30537:SF3">
    <property type="entry name" value="TRANSCRIPTIONAL REGULATORY PROTEIN"/>
    <property type="match status" value="1"/>
</dbReference>
<feature type="domain" description="HTH lysR-type" evidence="5">
    <location>
        <begin position="1"/>
        <end position="60"/>
    </location>
</feature>
<dbReference type="Pfam" id="PF03466">
    <property type="entry name" value="LysR_substrate"/>
    <property type="match status" value="1"/>
</dbReference>
<dbReference type="InterPro" id="IPR000847">
    <property type="entry name" value="LysR_HTH_N"/>
</dbReference>
<dbReference type="AlphaFoldDB" id="A0A1G8LBQ2"/>
<keyword evidence="3" id="KW-0238">DNA-binding</keyword>
<dbReference type="Gene3D" id="3.40.190.290">
    <property type="match status" value="1"/>
</dbReference>
<sequence>MAASWDDLRVFLAVARQGSLSAAGNALKLDPATVGRRVSRLEDGLGAALFLKSSNGYALTGAGERLLPHAQEAEQAMAHAEDAVRGQGDRLSGVVRIGAPDGCANFLLPKVVSRIVATHPELEVQIVALPRLFNLNRREADMAIGVSRPEAGRLTVQKIVDYQLVLAAARDYLASTAPIETLEDLKAHRLIGYIPEMIFDKELEYFHDLGADRPVLASNSVAVQYQMARQGAGVAVTHDFALPGDHILERVLSEAFALTRSFYLIRHADDARVQRLSAFAELLVGGMRREMILVREALTGSAPSEDAGERET</sequence>
<dbReference type="PANTHER" id="PTHR30537">
    <property type="entry name" value="HTH-TYPE TRANSCRIPTIONAL REGULATOR"/>
    <property type="match status" value="1"/>
</dbReference>
<accession>A0A1G8LBQ2</accession>
<dbReference type="GO" id="GO:0043565">
    <property type="term" value="F:sequence-specific DNA binding"/>
    <property type="evidence" value="ECO:0007669"/>
    <property type="project" value="TreeGrafter"/>
</dbReference>
<dbReference type="STRING" id="571298.SAMN04488026_10046"/>
<keyword evidence="7" id="KW-1185">Reference proteome</keyword>
<protein>
    <submittedName>
        <fullName evidence="6">Transcriptional regulator, LysR family</fullName>
    </submittedName>
</protein>
<dbReference type="EMBL" id="FNEK01000004">
    <property type="protein sequence ID" value="SDI52867.1"/>
    <property type="molecule type" value="Genomic_DNA"/>
</dbReference>
<comment type="similarity">
    <text evidence="1">Belongs to the LysR transcriptional regulatory family.</text>
</comment>
<dbReference type="OrthoDB" id="9787460at2"/>
<gene>
    <name evidence="6" type="ORF">SAMN04488026_10046</name>
</gene>
<dbReference type="Proteomes" id="UP000199382">
    <property type="component" value="Unassembled WGS sequence"/>
</dbReference>
<dbReference type="InterPro" id="IPR005119">
    <property type="entry name" value="LysR_subst-bd"/>
</dbReference>
<evidence type="ECO:0000256" key="4">
    <source>
        <dbReference type="ARBA" id="ARBA00023163"/>
    </source>
</evidence>
<evidence type="ECO:0000313" key="7">
    <source>
        <dbReference type="Proteomes" id="UP000199382"/>
    </source>
</evidence>
<dbReference type="GO" id="GO:0003700">
    <property type="term" value="F:DNA-binding transcription factor activity"/>
    <property type="evidence" value="ECO:0007669"/>
    <property type="project" value="InterPro"/>
</dbReference>
<keyword evidence="4" id="KW-0804">Transcription</keyword>
<dbReference type="SUPFAM" id="SSF53850">
    <property type="entry name" value="Periplasmic binding protein-like II"/>
    <property type="match status" value="1"/>
</dbReference>
<reference evidence="6 7" key="1">
    <citation type="submission" date="2016-10" db="EMBL/GenBank/DDBJ databases">
        <authorList>
            <person name="de Groot N.N."/>
        </authorList>
    </citation>
    <scope>NUCLEOTIDE SEQUENCE [LARGE SCALE GENOMIC DNA]</scope>
    <source>
        <strain evidence="6 7">DSM 25294</strain>
    </source>
</reference>
<evidence type="ECO:0000256" key="2">
    <source>
        <dbReference type="ARBA" id="ARBA00023015"/>
    </source>
</evidence>
<keyword evidence="2" id="KW-0805">Transcription regulation</keyword>
<organism evidence="6 7">
    <name type="scientific">Aliiruegeria lutimaris</name>
    <dbReference type="NCBI Taxonomy" id="571298"/>
    <lineage>
        <taxon>Bacteria</taxon>
        <taxon>Pseudomonadati</taxon>
        <taxon>Pseudomonadota</taxon>
        <taxon>Alphaproteobacteria</taxon>
        <taxon>Rhodobacterales</taxon>
        <taxon>Roseobacteraceae</taxon>
        <taxon>Aliiruegeria</taxon>
    </lineage>
</organism>
<evidence type="ECO:0000256" key="3">
    <source>
        <dbReference type="ARBA" id="ARBA00023125"/>
    </source>
</evidence>
<dbReference type="PROSITE" id="PS50931">
    <property type="entry name" value="HTH_LYSR"/>
    <property type="match status" value="1"/>
</dbReference>
<evidence type="ECO:0000313" key="6">
    <source>
        <dbReference type="EMBL" id="SDI52867.1"/>
    </source>
</evidence>
<evidence type="ECO:0000256" key="1">
    <source>
        <dbReference type="ARBA" id="ARBA00009437"/>
    </source>
</evidence>
<dbReference type="InterPro" id="IPR036390">
    <property type="entry name" value="WH_DNA-bd_sf"/>
</dbReference>